<proteinExistence type="predicted"/>
<dbReference type="PANTHER" id="PTHR13271:SF137">
    <property type="entry name" value="SET DOMAIN-CONTAINING PROTEIN"/>
    <property type="match status" value="1"/>
</dbReference>
<sequence>MSSDERRSKIGLDASSNSRHNFTTHPLAEDLVSWFAQNGGWLSPDVQIVYSESQGHHMRALRPTTPEVVTCPLKLTLSSLNLNPDQKEVLLITSPLQQCRGKIPDHILTYLLLIEQRKKGKESPWANYIACLPGPESMTTPLWFDKEDVTFLAGTSLAPALKERKADYRKQWEHAISVMKHVGVTWADEVDL</sequence>
<dbReference type="SUPFAM" id="SSF82199">
    <property type="entry name" value="SET domain"/>
    <property type="match status" value="1"/>
</dbReference>
<dbReference type="InterPro" id="IPR046341">
    <property type="entry name" value="SET_dom_sf"/>
</dbReference>
<organism evidence="1 2">
    <name type="scientific">Nothophoma quercina</name>
    <dbReference type="NCBI Taxonomy" id="749835"/>
    <lineage>
        <taxon>Eukaryota</taxon>
        <taxon>Fungi</taxon>
        <taxon>Dikarya</taxon>
        <taxon>Ascomycota</taxon>
        <taxon>Pezizomycotina</taxon>
        <taxon>Dothideomycetes</taxon>
        <taxon>Pleosporomycetidae</taxon>
        <taxon>Pleosporales</taxon>
        <taxon>Pleosporineae</taxon>
        <taxon>Didymellaceae</taxon>
        <taxon>Nothophoma</taxon>
    </lineage>
</organism>
<dbReference type="InterPro" id="IPR050600">
    <property type="entry name" value="SETD3_SETD6_MTase"/>
</dbReference>
<evidence type="ECO:0000313" key="1">
    <source>
        <dbReference type="EMBL" id="KAL1604300.1"/>
    </source>
</evidence>
<gene>
    <name evidence="1" type="ORF">SLS59_004096</name>
</gene>
<accession>A0ABR3RIM5</accession>
<dbReference type="Proteomes" id="UP001521222">
    <property type="component" value="Unassembled WGS sequence"/>
</dbReference>
<dbReference type="Gene3D" id="3.90.1410.10">
    <property type="entry name" value="set domain protein methyltransferase, domain 1"/>
    <property type="match status" value="1"/>
</dbReference>
<reference evidence="1 2" key="1">
    <citation type="submission" date="2024-02" db="EMBL/GenBank/DDBJ databases">
        <title>De novo assembly and annotation of 12 fungi associated with fruit tree decline syndrome in Ontario, Canada.</title>
        <authorList>
            <person name="Sulman M."/>
            <person name="Ellouze W."/>
            <person name="Ilyukhin E."/>
        </authorList>
    </citation>
    <scope>NUCLEOTIDE SEQUENCE [LARGE SCALE GENOMIC DNA]</scope>
    <source>
        <strain evidence="1 2">M97-236</strain>
    </source>
</reference>
<name>A0ABR3RIM5_9PLEO</name>
<evidence type="ECO:0000313" key="2">
    <source>
        <dbReference type="Proteomes" id="UP001521222"/>
    </source>
</evidence>
<dbReference type="PANTHER" id="PTHR13271">
    <property type="entry name" value="UNCHARACTERIZED PUTATIVE METHYLTRANSFERASE"/>
    <property type="match status" value="1"/>
</dbReference>
<dbReference type="EMBL" id="JAKIXB020000011">
    <property type="protein sequence ID" value="KAL1604300.1"/>
    <property type="molecule type" value="Genomic_DNA"/>
</dbReference>
<comment type="caution">
    <text evidence="1">The sequence shown here is derived from an EMBL/GenBank/DDBJ whole genome shotgun (WGS) entry which is preliminary data.</text>
</comment>
<protein>
    <submittedName>
        <fullName evidence="1">Uncharacterized protein</fullName>
    </submittedName>
</protein>
<keyword evidence="2" id="KW-1185">Reference proteome</keyword>